<gene>
    <name evidence="2" type="ORF">G2W53_002119</name>
</gene>
<feature type="compositionally biased region" description="Polar residues" evidence="1">
    <location>
        <begin position="1"/>
        <end position="10"/>
    </location>
</feature>
<accession>A0A834XH79</accession>
<name>A0A834XH79_9FABA</name>
<feature type="compositionally biased region" description="Basic and acidic residues" evidence="1">
    <location>
        <begin position="14"/>
        <end position="24"/>
    </location>
</feature>
<dbReference type="AlphaFoldDB" id="A0A834XH79"/>
<dbReference type="Proteomes" id="UP000634136">
    <property type="component" value="Unassembled WGS sequence"/>
</dbReference>
<feature type="region of interest" description="Disordered" evidence="1">
    <location>
        <begin position="1"/>
        <end position="24"/>
    </location>
</feature>
<evidence type="ECO:0000313" key="3">
    <source>
        <dbReference type="Proteomes" id="UP000634136"/>
    </source>
</evidence>
<sequence length="24" mass="2839">MEGINWSPSKSMKWYKDRGHSSKV</sequence>
<evidence type="ECO:0000313" key="2">
    <source>
        <dbReference type="EMBL" id="KAF7845214.1"/>
    </source>
</evidence>
<keyword evidence="3" id="KW-1185">Reference proteome</keyword>
<evidence type="ECO:0000256" key="1">
    <source>
        <dbReference type="SAM" id="MobiDB-lite"/>
    </source>
</evidence>
<reference evidence="2" key="1">
    <citation type="submission" date="2020-09" db="EMBL/GenBank/DDBJ databases">
        <title>Genome-Enabled Discovery of Anthraquinone Biosynthesis in Senna tora.</title>
        <authorList>
            <person name="Kang S.-H."/>
            <person name="Pandey R.P."/>
            <person name="Lee C.-M."/>
            <person name="Sim J.-S."/>
            <person name="Jeong J.-T."/>
            <person name="Choi B.-S."/>
            <person name="Jung M."/>
            <person name="Ginzburg D."/>
            <person name="Zhao K."/>
            <person name="Won S.Y."/>
            <person name="Oh T.-J."/>
            <person name="Yu Y."/>
            <person name="Kim N.-H."/>
            <person name="Lee O.R."/>
            <person name="Lee T.-H."/>
            <person name="Bashyal P."/>
            <person name="Kim T.-S."/>
            <person name="Lee W.-H."/>
            <person name="Kawkins C."/>
            <person name="Kim C.-K."/>
            <person name="Kim J.S."/>
            <person name="Ahn B.O."/>
            <person name="Rhee S.Y."/>
            <person name="Sohng J.K."/>
        </authorList>
    </citation>
    <scope>NUCLEOTIDE SEQUENCE</scope>
    <source>
        <tissue evidence="2">Leaf</tissue>
    </source>
</reference>
<proteinExistence type="predicted"/>
<protein>
    <submittedName>
        <fullName evidence="2">Uncharacterized protein</fullName>
    </submittedName>
</protein>
<organism evidence="2 3">
    <name type="scientific">Senna tora</name>
    <dbReference type="NCBI Taxonomy" id="362788"/>
    <lineage>
        <taxon>Eukaryota</taxon>
        <taxon>Viridiplantae</taxon>
        <taxon>Streptophyta</taxon>
        <taxon>Embryophyta</taxon>
        <taxon>Tracheophyta</taxon>
        <taxon>Spermatophyta</taxon>
        <taxon>Magnoliopsida</taxon>
        <taxon>eudicotyledons</taxon>
        <taxon>Gunneridae</taxon>
        <taxon>Pentapetalae</taxon>
        <taxon>rosids</taxon>
        <taxon>fabids</taxon>
        <taxon>Fabales</taxon>
        <taxon>Fabaceae</taxon>
        <taxon>Caesalpinioideae</taxon>
        <taxon>Cassia clade</taxon>
        <taxon>Senna</taxon>
    </lineage>
</organism>
<comment type="caution">
    <text evidence="2">The sequence shown here is derived from an EMBL/GenBank/DDBJ whole genome shotgun (WGS) entry which is preliminary data.</text>
</comment>
<dbReference type="EMBL" id="JAAIUW010000001">
    <property type="protein sequence ID" value="KAF7845214.1"/>
    <property type="molecule type" value="Genomic_DNA"/>
</dbReference>